<comment type="caution">
    <text evidence="3">The sequence shown here is derived from an EMBL/GenBank/DDBJ whole genome shotgun (WGS) entry which is preliminary data.</text>
</comment>
<name>A0AA43S548_9BURK</name>
<feature type="active site" description="Nucleophile" evidence="1">
    <location>
        <position position="95"/>
    </location>
</feature>
<dbReference type="InterPro" id="IPR029058">
    <property type="entry name" value="AB_hydrolase_fold"/>
</dbReference>
<dbReference type="InterPro" id="IPR051044">
    <property type="entry name" value="MAG_DAG_Lipase"/>
</dbReference>
<dbReference type="PANTHER" id="PTHR11614">
    <property type="entry name" value="PHOSPHOLIPASE-RELATED"/>
    <property type="match status" value="1"/>
</dbReference>
<dbReference type="InterPro" id="IPR022742">
    <property type="entry name" value="Hydrolase_4"/>
</dbReference>
<feature type="active site" description="Charge relay system" evidence="1">
    <location>
        <position position="246"/>
    </location>
</feature>
<reference evidence="3" key="1">
    <citation type="submission" date="2023-04" db="EMBL/GenBank/DDBJ databases">
        <title>Genome Encyclopedia of Bacteria and Archaea VI: Functional Genomics of Type Strains.</title>
        <authorList>
            <person name="Whitman W."/>
        </authorList>
    </citation>
    <scope>NUCLEOTIDE SEQUENCE</scope>
    <source>
        <strain evidence="3">Enz.4-51</strain>
    </source>
</reference>
<evidence type="ECO:0000256" key="1">
    <source>
        <dbReference type="PIRSR" id="PIRSR017388-1"/>
    </source>
</evidence>
<dbReference type="EMBL" id="JARXYA010000003">
    <property type="protein sequence ID" value="MDH6503408.1"/>
    <property type="molecule type" value="Genomic_DNA"/>
</dbReference>
<keyword evidence="4" id="KW-1185">Reference proteome</keyword>
<dbReference type="Proteomes" id="UP001161160">
    <property type="component" value="Unassembled WGS sequence"/>
</dbReference>
<keyword evidence="3" id="KW-0378">Hydrolase</keyword>
<evidence type="ECO:0000313" key="4">
    <source>
        <dbReference type="Proteomes" id="UP001161160"/>
    </source>
</evidence>
<dbReference type="Pfam" id="PF12146">
    <property type="entry name" value="Hydrolase_4"/>
    <property type="match status" value="1"/>
</dbReference>
<feature type="domain" description="Serine aminopeptidase S33" evidence="2">
    <location>
        <begin position="64"/>
        <end position="252"/>
    </location>
</feature>
<feature type="active site" description="Charge relay system" evidence="1">
    <location>
        <position position="216"/>
    </location>
</feature>
<evidence type="ECO:0000313" key="3">
    <source>
        <dbReference type="EMBL" id="MDH6503408.1"/>
    </source>
</evidence>
<gene>
    <name evidence="3" type="ORF">M2127_000698</name>
</gene>
<dbReference type="InterPro" id="IPR012354">
    <property type="entry name" value="Esterase_lipase"/>
</dbReference>
<dbReference type="GO" id="GO:0106435">
    <property type="term" value="F:carboxylesterase activity"/>
    <property type="evidence" value="ECO:0007669"/>
    <property type="project" value="UniProtKB-EC"/>
</dbReference>
<dbReference type="PIRSF" id="PIRSF017388">
    <property type="entry name" value="Esterase_lipase"/>
    <property type="match status" value="1"/>
</dbReference>
<protein>
    <submittedName>
        <fullName evidence="3">Carboxylesterase</fullName>
        <ecNumber evidence="3">3.1.1.1</ecNumber>
    </submittedName>
</protein>
<accession>A0AA43S548</accession>
<sequence length="292" mass="33042">MENNILPNDQTYESFYQGSSGNVVILLPGLCGSELELGTIPRQLKKMNCSYVIPRISGYLAHTGISQYENWIEQVDDIVIALKKNYKTVSIVGMSMGATLALAAAERNDGIDGLVLLSPVLFFDGWSVSWYQPLLKFIYAIGFRNWHYKETAPYGVKNRELRRRIEKSVKNNEVSELGAAHLPAHSLYQALRMIGDVKRNLHEVVVPLFIIHSVDDETASPKNPDLILKEVSSDIRKIIWLGNCYHMITVDNEREIVVNETINFITQIQQSHQLKKQTKSPAISLVIKDRSD</sequence>
<dbReference type="EC" id="3.1.1.1" evidence="3"/>
<organism evidence="3 4">
    <name type="scientific">Polynucleobacter sphagniphilus</name>
    <dbReference type="NCBI Taxonomy" id="1743169"/>
    <lineage>
        <taxon>Bacteria</taxon>
        <taxon>Pseudomonadati</taxon>
        <taxon>Pseudomonadota</taxon>
        <taxon>Betaproteobacteria</taxon>
        <taxon>Burkholderiales</taxon>
        <taxon>Burkholderiaceae</taxon>
        <taxon>Polynucleobacter</taxon>
    </lineage>
</organism>
<dbReference type="Gene3D" id="3.40.50.1820">
    <property type="entry name" value="alpha/beta hydrolase"/>
    <property type="match status" value="1"/>
</dbReference>
<evidence type="ECO:0000259" key="2">
    <source>
        <dbReference type="Pfam" id="PF12146"/>
    </source>
</evidence>
<dbReference type="AlphaFoldDB" id="A0AA43S548"/>
<dbReference type="RefSeq" id="WP_280756581.1">
    <property type="nucleotide sequence ID" value="NZ_JARXXW010000008.1"/>
</dbReference>
<dbReference type="SUPFAM" id="SSF53474">
    <property type="entry name" value="alpha/beta-Hydrolases"/>
    <property type="match status" value="1"/>
</dbReference>
<proteinExistence type="predicted"/>